<accession>A0A1X2GEV4</accession>
<proteinExistence type="predicted"/>
<protein>
    <submittedName>
        <fullName evidence="1">Uncharacterized protein</fullName>
    </submittedName>
</protein>
<evidence type="ECO:0000313" key="1">
    <source>
        <dbReference type="EMBL" id="ORX52286.1"/>
    </source>
</evidence>
<dbReference type="AlphaFoldDB" id="A0A1X2GEV4"/>
<evidence type="ECO:0000313" key="2">
    <source>
        <dbReference type="Proteomes" id="UP000242146"/>
    </source>
</evidence>
<name>A0A1X2GEV4_9FUNG</name>
<dbReference type="EMBL" id="MCGT01000018">
    <property type="protein sequence ID" value="ORX52286.1"/>
    <property type="molecule type" value="Genomic_DNA"/>
</dbReference>
<keyword evidence="2" id="KW-1185">Reference proteome</keyword>
<sequence length="81" mass="9067">MVLGFDPNVLSNHDLAMECLKGMDMVPVHTHDSNGIHPTAVNTKVQKMNPIAYIKYPSKGTFFFPPTCKPYLFGPCHFVQT</sequence>
<comment type="caution">
    <text evidence="1">The sequence shown here is derived from an EMBL/GenBank/DDBJ whole genome shotgun (WGS) entry which is preliminary data.</text>
</comment>
<reference evidence="1 2" key="1">
    <citation type="submission" date="2016-07" db="EMBL/GenBank/DDBJ databases">
        <title>Pervasive Adenine N6-methylation of Active Genes in Fungi.</title>
        <authorList>
            <consortium name="DOE Joint Genome Institute"/>
            <person name="Mondo S.J."/>
            <person name="Dannebaum R.O."/>
            <person name="Kuo R.C."/>
            <person name="Labutti K."/>
            <person name="Haridas S."/>
            <person name="Kuo A."/>
            <person name="Salamov A."/>
            <person name="Ahrendt S.R."/>
            <person name="Lipzen A."/>
            <person name="Sullivan W."/>
            <person name="Andreopoulos W.B."/>
            <person name="Clum A."/>
            <person name="Lindquist E."/>
            <person name="Daum C."/>
            <person name="Ramamoorthy G.K."/>
            <person name="Gryganskyi A."/>
            <person name="Culley D."/>
            <person name="Magnuson J.K."/>
            <person name="James T.Y."/>
            <person name="O'Malley M.A."/>
            <person name="Stajich J.E."/>
            <person name="Spatafora J.W."/>
            <person name="Visel A."/>
            <person name="Grigoriev I.V."/>
        </authorList>
    </citation>
    <scope>NUCLEOTIDE SEQUENCE [LARGE SCALE GENOMIC DNA]</scope>
    <source>
        <strain evidence="1 2">NRRL 3301</strain>
    </source>
</reference>
<organism evidence="1 2">
    <name type="scientific">Hesseltinella vesiculosa</name>
    <dbReference type="NCBI Taxonomy" id="101127"/>
    <lineage>
        <taxon>Eukaryota</taxon>
        <taxon>Fungi</taxon>
        <taxon>Fungi incertae sedis</taxon>
        <taxon>Mucoromycota</taxon>
        <taxon>Mucoromycotina</taxon>
        <taxon>Mucoromycetes</taxon>
        <taxon>Mucorales</taxon>
        <taxon>Cunninghamellaceae</taxon>
        <taxon>Hesseltinella</taxon>
    </lineage>
</organism>
<dbReference type="Proteomes" id="UP000242146">
    <property type="component" value="Unassembled WGS sequence"/>
</dbReference>
<gene>
    <name evidence="1" type="ORF">DM01DRAFT_1336673</name>
</gene>